<evidence type="ECO:0000313" key="2">
    <source>
        <dbReference type="EMBL" id="GIH08754.1"/>
    </source>
</evidence>
<dbReference type="PANTHER" id="PTHR36503:SF3">
    <property type="entry name" value="BLR0126 PROTEIN"/>
    <property type="match status" value="1"/>
</dbReference>
<dbReference type="RefSeq" id="WP_203912499.1">
    <property type="nucleotide sequence ID" value="NZ_BONY01000054.1"/>
</dbReference>
<dbReference type="SUPFAM" id="SSF54593">
    <property type="entry name" value="Glyoxalase/Bleomycin resistance protein/Dihydroxybiphenyl dioxygenase"/>
    <property type="match status" value="1"/>
</dbReference>
<feature type="domain" description="VOC" evidence="1">
    <location>
        <begin position="3"/>
        <end position="113"/>
    </location>
</feature>
<dbReference type="PANTHER" id="PTHR36503">
    <property type="entry name" value="BLR2520 PROTEIN"/>
    <property type="match status" value="1"/>
</dbReference>
<evidence type="ECO:0000259" key="1">
    <source>
        <dbReference type="PROSITE" id="PS51819"/>
    </source>
</evidence>
<dbReference type="Gene3D" id="3.10.180.10">
    <property type="entry name" value="2,3-Dihydroxybiphenyl 1,2-Dioxygenase, domain 1"/>
    <property type="match status" value="1"/>
</dbReference>
<comment type="caution">
    <text evidence="2">The sequence shown here is derived from an EMBL/GenBank/DDBJ whole genome shotgun (WGS) entry which is preliminary data.</text>
</comment>
<reference evidence="2" key="1">
    <citation type="submission" date="2021-01" db="EMBL/GenBank/DDBJ databases">
        <title>Whole genome shotgun sequence of Rhizocola hellebori NBRC 109834.</title>
        <authorList>
            <person name="Komaki H."/>
            <person name="Tamura T."/>
        </authorList>
    </citation>
    <scope>NUCLEOTIDE SEQUENCE</scope>
    <source>
        <strain evidence="2">NBRC 109834</strain>
    </source>
</reference>
<sequence>MTRLSHLFVHVSDLDRAKRFYVDDLGLAILMEETGYLRVGGADGFHMGLEQREPSQVGSVGIEIVIQVPDVDAAYQKLVERGHQFEAPPTDMPWGARHAWLKDPDGYPLSIYS</sequence>
<dbReference type="PROSITE" id="PS51819">
    <property type="entry name" value="VOC"/>
    <property type="match status" value="1"/>
</dbReference>
<name>A0A8J3VIU0_9ACTN</name>
<dbReference type="Proteomes" id="UP000612899">
    <property type="component" value="Unassembled WGS sequence"/>
</dbReference>
<dbReference type="EMBL" id="BONY01000054">
    <property type="protein sequence ID" value="GIH08754.1"/>
    <property type="molecule type" value="Genomic_DNA"/>
</dbReference>
<dbReference type="InterPro" id="IPR004360">
    <property type="entry name" value="Glyas_Fos-R_dOase_dom"/>
</dbReference>
<organism evidence="2 3">
    <name type="scientific">Rhizocola hellebori</name>
    <dbReference type="NCBI Taxonomy" id="1392758"/>
    <lineage>
        <taxon>Bacteria</taxon>
        <taxon>Bacillati</taxon>
        <taxon>Actinomycetota</taxon>
        <taxon>Actinomycetes</taxon>
        <taxon>Micromonosporales</taxon>
        <taxon>Micromonosporaceae</taxon>
        <taxon>Rhizocola</taxon>
    </lineage>
</organism>
<gene>
    <name evidence="2" type="ORF">Rhe02_68210</name>
</gene>
<keyword evidence="3" id="KW-1185">Reference proteome</keyword>
<accession>A0A8J3VIU0</accession>
<evidence type="ECO:0000313" key="3">
    <source>
        <dbReference type="Proteomes" id="UP000612899"/>
    </source>
</evidence>
<dbReference type="InterPro" id="IPR029068">
    <property type="entry name" value="Glyas_Bleomycin-R_OHBP_Dase"/>
</dbReference>
<dbReference type="AlphaFoldDB" id="A0A8J3VIU0"/>
<proteinExistence type="predicted"/>
<protein>
    <submittedName>
        <fullName evidence="2">Glyoxalase</fullName>
    </submittedName>
</protein>
<dbReference type="InterPro" id="IPR037523">
    <property type="entry name" value="VOC_core"/>
</dbReference>
<dbReference type="Pfam" id="PF00903">
    <property type="entry name" value="Glyoxalase"/>
    <property type="match status" value="1"/>
</dbReference>